<evidence type="ECO:0000313" key="2">
    <source>
        <dbReference type="Proteomes" id="UP000179251"/>
    </source>
</evidence>
<name>A0A1F5VFN6_9BACT</name>
<dbReference type="Proteomes" id="UP000179251">
    <property type="component" value="Unassembled WGS sequence"/>
</dbReference>
<gene>
    <name evidence="1" type="ORF">A2834_01895</name>
</gene>
<reference evidence="1 2" key="1">
    <citation type="journal article" date="2016" name="Nat. Commun.">
        <title>Thousands of microbial genomes shed light on interconnected biogeochemical processes in an aquifer system.</title>
        <authorList>
            <person name="Anantharaman K."/>
            <person name="Brown C.T."/>
            <person name="Hug L.A."/>
            <person name="Sharon I."/>
            <person name="Castelle C.J."/>
            <person name="Probst A.J."/>
            <person name="Thomas B.C."/>
            <person name="Singh A."/>
            <person name="Wilkins M.J."/>
            <person name="Karaoz U."/>
            <person name="Brodie E.L."/>
            <person name="Williams K.H."/>
            <person name="Hubbard S.S."/>
            <person name="Banfield J.F."/>
        </authorList>
    </citation>
    <scope>NUCLEOTIDE SEQUENCE [LARGE SCALE GENOMIC DNA]</scope>
</reference>
<dbReference type="STRING" id="1798325.A2834_01895"/>
<sequence length="70" mass="7930">MTNNKKLKQFPITSICRADLEGAGFDASGVDDGTMKQIASKMAEAYLEIIFWIDMPLVAEYYEVPRKKLK</sequence>
<dbReference type="AlphaFoldDB" id="A0A1F5VFN6"/>
<dbReference type="EMBL" id="MFHD01000023">
    <property type="protein sequence ID" value="OGF62058.1"/>
    <property type="molecule type" value="Genomic_DNA"/>
</dbReference>
<proteinExistence type="predicted"/>
<comment type="caution">
    <text evidence="1">The sequence shown here is derived from an EMBL/GenBank/DDBJ whole genome shotgun (WGS) entry which is preliminary data.</text>
</comment>
<organism evidence="1 2">
    <name type="scientific">Candidatus Giovannonibacteria bacterium RIFCSPHIGHO2_01_FULL_45_23</name>
    <dbReference type="NCBI Taxonomy" id="1798325"/>
    <lineage>
        <taxon>Bacteria</taxon>
        <taxon>Candidatus Giovannoniibacteriota</taxon>
    </lineage>
</organism>
<evidence type="ECO:0000313" key="1">
    <source>
        <dbReference type="EMBL" id="OGF62058.1"/>
    </source>
</evidence>
<protein>
    <submittedName>
        <fullName evidence="1">Uncharacterized protein</fullName>
    </submittedName>
</protein>
<accession>A0A1F5VFN6</accession>